<reference evidence="12" key="1">
    <citation type="journal article" date="2016" name="Nat. Commun.">
        <title>The Gonium pectorale genome demonstrates co-option of cell cycle regulation during the evolution of multicellularity.</title>
        <authorList>
            <person name="Hanschen E.R."/>
            <person name="Marriage T.N."/>
            <person name="Ferris P.J."/>
            <person name="Hamaji T."/>
            <person name="Toyoda A."/>
            <person name="Fujiyama A."/>
            <person name="Neme R."/>
            <person name="Noguchi H."/>
            <person name="Minakuchi Y."/>
            <person name="Suzuki M."/>
            <person name="Kawai-Toyooka H."/>
            <person name="Smith D.R."/>
            <person name="Sparks H."/>
            <person name="Anderson J."/>
            <person name="Bakaric R."/>
            <person name="Luria V."/>
            <person name="Karger A."/>
            <person name="Kirschner M.W."/>
            <person name="Durand P.M."/>
            <person name="Michod R.E."/>
            <person name="Nozaki H."/>
            <person name="Olson B.J."/>
        </authorList>
    </citation>
    <scope>NUCLEOTIDE SEQUENCE [LARGE SCALE GENOMIC DNA]</scope>
    <source>
        <strain evidence="12">NIES-2863</strain>
    </source>
</reference>
<protein>
    <recommendedName>
        <fullName evidence="10">Protein kinase domain-containing protein</fullName>
    </recommendedName>
</protein>
<organism evidence="11 12">
    <name type="scientific">Gonium pectorale</name>
    <name type="common">Green alga</name>
    <dbReference type="NCBI Taxonomy" id="33097"/>
    <lineage>
        <taxon>Eukaryota</taxon>
        <taxon>Viridiplantae</taxon>
        <taxon>Chlorophyta</taxon>
        <taxon>core chlorophytes</taxon>
        <taxon>Chlorophyceae</taxon>
        <taxon>CS clade</taxon>
        <taxon>Chlamydomonadales</taxon>
        <taxon>Volvocaceae</taxon>
        <taxon>Gonium</taxon>
    </lineage>
</organism>
<dbReference type="PROSITE" id="PS00108">
    <property type="entry name" value="PROTEIN_KINASE_ST"/>
    <property type="match status" value="1"/>
</dbReference>
<dbReference type="InterPro" id="IPR000719">
    <property type="entry name" value="Prot_kinase_dom"/>
</dbReference>
<feature type="binding site" evidence="7">
    <location>
        <begin position="400"/>
        <end position="402"/>
    </location>
    <ligand>
        <name>ATP</name>
        <dbReference type="ChEBI" id="CHEBI:30616"/>
    </ligand>
</feature>
<comment type="caution">
    <text evidence="11">The sequence shown here is derived from an EMBL/GenBank/DDBJ whole genome shotgun (WGS) entry which is preliminary data.</text>
</comment>
<dbReference type="PROSITE" id="PS50011">
    <property type="entry name" value="PROTEIN_KINASE_DOM"/>
    <property type="match status" value="1"/>
</dbReference>
<feature type="compositionally biased region" description="Low complexity" evidence="9">
    <location>
        <begin position="148"/>
        <end position="168"/>
    </location>
</feature>
<name>A0A150G7K8_GONPE</name>
<evidence type="ECO:0000256" key="1">
    <source>
        <dbReference type="ARBA" id="ARBA00022527"/>
    </source>
</evidence>
<feature type="region of interest" description="Disordered" evidence="9">
    <location>
        <begin position="217"/>
        <end position="302"/>
    </location>
</feature>
<evidence type="ECO:0000256" key="9">
    <source>
        <dbReference type="SAM" id="MobiDB-lite"/>
    </source>
</evidence>
<evidence type="ECO:0000256" key="8">
    <source>
        <dbReference type="PIRSR" id="PIRSR630616-3"/>
    </source>
</evidence>
<dbReference type="Proteomes" id="UP000075714">
    <property type="component" value="Unassembled WGS sequence"/>
</dbReference>
<keyword evidence="3 7" id="KW-0547">Nucleotide-binding</keyword>
<dbReference type="Gene3D" id="1.10.510.10">
    <property type="entry name" value="Transferase(Phosphotransferase) domain 1"/>
    <property type="match status" value="1"/>
</dbReference>
<proteinExistence type="predicted"/>
<dbReference type="Pfam" id="PF00069">
    <property type="entry name" value="Pkinase"/>
    <property type="match status" value="1"/>
</dbReference>
<dbReference type="GO" id="GO:0005524">
    <property type="term" value="F:ATP binding"/>
    <property type="evidence" value="ECO:0007669"/>
    <property type="project" value="UniProtKB-KW"/>
</dbReference>
<evidence type="ECO:0000256" key="7">
    <source>
        <dbReference type="PIRSR" id="PIRSR630616-2"/>
    </source>
</evidence>
<feature type="binding site" evidence="7">
    <location>
        <position position="352"/>
    </location>
    <ligand>
        <name>ATP</name>
        <dbReference type="ChEBI" id="CHEBI:30616"/>
    </ligand>
</feature>
<evidence type="ECO:0000313" key="11">
    <source>
        <dbReference type="EMBL" id="KXZ45824.1"/>
    </source>
</evidence>
<feature type="region of interest" description="Disordered" evidence="9">
    <location>
        <begin position="132"/>
        <end position="204"/>
    </location>
</feature>
<sequence>MFKHSSKGPERAATGAGQRDGAADDPAATSDGGGYLDASVTKAERSVKMPLAGLKAHAGGSSRDLTLAALITSPVRMPVAPGSPAIPNSPMPSTRMDYGSSTNLGPHPEGEGSYISGGEHHQRLFPQCGSGRNLIPPISNEGSSHGVTSSPFATAASASGRLGSPASHGHPHGHGHGHSHLSSSVSMQLPAPSKVPSPHAAGHGAFQKSLSNLATNQHAHAHVHASGNSSSQLLGRGDSTEDGPGHSGRLALPHLPTARQSEQQGSSPGLARQRGVASVSEVEAEGLDEGEEEEDEGPGAMLLGMNPSVPQAMRRRRWSLDDYQVVKRMYKGSTSAVYRAVCQRSGMTVALKVYFLNRVPINVVHMIRREIELHVPLAHRNVIMLYAAFQDEKHIVLVEEFAARGDLFGIHRSMNCRLAESQTSELILAPFLDALSYLHARGIMHRDIKPENILFTQDWVLKIAADYMAPEVERCPLKHAPEDNKDNTSLAYTTAIDIWSVGVLAYEMLVGFPPFVSNSAGDDGGGTRQGVAAFMAEQATRKSLRFPASVSAAAKDFIMATLAENPGDRPTAQQLLKHPWLFKMSRRMSVNSTSRFSNTNIVLPPQH</sequence>
<keyword evidence="4" id="KW-0418">Kinase</keyword>
<evidence type="ECO:0000256" key="3">
    <source>
        <dbReference type="ARBA" id="ARBA00022741"/>
    </source>
</evidence>
<feature type="compositionally biased region" description="Polar residues" evidence="9">
    <location>
        <begin position="258"/>
        <end position="267"/>
    </location>
</feature>
<dbReference type="EMBL" id="LSYV01000051">
    <property type="protein sequence ID" value="KXZ45824.1"/>
    <property type="molecule type" value="Genomic_DNA"/>
</dbReference>
<feature type="region of interest" description="Disordered" evidence="9">
    <location>
        <begin position="1"/>
        <end position="36"/>
    </location>
</feature>
<feature type="compositionally biased region" description="Acidic residues" evidence="9">
    <location>
        <begin position="282"/>
        <end position="297"/>
    </location>
</feature>
<accession>A0A150G7K8</accession>
<feature type="binding site" evidence="7">
    <location>
        <begin position="451"/>
        <end position="452"/>
    </location>
    <ligand>
        <name>ATP</name>
        <dbReference type="ChEBI" id="CHEBI:30616"/>
    </ligand>
</feature>
<dbReference type="InterPro" id="IPR008271">
    <property type="entry name" value="Ser/Thr_kinase_AS"/>
</dbReference>
<evidence type="ECO:0000313" key="12">
    <source>
        <dbReference type="Proteomes" id="UP000075714"/>
    </source>
</evidence>
<dbReference type="STRING" id="33097.A0A150G7K8"/>
<dbReference type="FunFam" id="3.30.200.20:FF:000042">
    <property type="entry name" value="Aurora kinase A"/>
    <property type="match status" value="1"/>
</dbReference>
<dbReference type="SMART" id="SM00220">
    <property type="entry name" value="S_TKc"/>
    <property type="match status" value="1"/>
</dbReference>
<dbReference type="SUPFAM" id="SSF56112">
    <property type="entry name" value="Protein kinase-like (PK-like)"/>
    <property type="match status" value="1"/>
</dbReference>
<dbReference type="InterPro" id="IPR030616">
    <property type="entry name" value="Aur-like"/>
</dbReference>
<keyword evidence="1" id="KW-0723">Serine/threonine-protein kinase</keyword>
<dbReference type="InterPro" id="IPR011009">
    <property type="entry name" value="Kinase-like_dom_sf"/>
</dbReference>
<evidence type="ECO:0000256" key="5">
    <source>
        <dbReference type="ARBA" id="ARBA00022840"/>
    </source>
</evidence>
<keyword evidence="5 7" id="KW-0067">ATP-binding</keyword>
<evidence type="ECO:0000259" key="10">
    <source>
        <dbReference type="PROSITE" id="PS50011"/>
    </source>
</evidence>
<feature type="compositionally biased region" description="Basic residues" evidence="9">
    <location>
        <begin position="169"/>
        <end position="179"/>
    </location>
</feature>
<feature type="active site" description="Proton acceptor" evidence="6">
    <location>
        <position position="447"/>
    </location>
</feature>
<evidence type="ECO:0000256" key="6">
    <source>
        <dbReference type="PIRSR" id="PIRSR630616-1"/>
    </source>
</evidence>
<evidence type="ECO:0000256" key="2">
    <source>
        <dbReference type="ARBA" id="ARBA00022679"/>
    </source>
</evidence>
<dbReference type="GO" id="GO:0004674">
    <property type="term" value="F:protein serine/threonine kinase activity"/>
    <property type="evidence" value="ECO:0007669"/>
    <property type="project" value="UniProtKB-KW"/>
</dbReference>
<dbReference type="PANTHER" id="PTHR24350">
    <property type="entry name" value="SERINE/THREONINE-PROTEIN KINASE IAL-RELATED"/>
    <property type="match status" value="1"/>
</dbReference>
<dbReference type="OrthoDB" id="377346at2759"/>
<gene>
    <name evidence="11" type="ORF">GPECTOR_50g618</name>
</gene>
<feature type="cross-link" description="Glycyl lysine isopeptide (Lys-Gly) (interchain with G-Cter in SUMO2)" evidence="8">
    <location>
        <position position="449"/>
    </location>
</feature>
<keyword evidence="12" id="KW-1185">Reference proteome</keyword>
<feature type="domain" description="Protein kinase" evidence="10">
    <location>
        <begin position="323"/>
        <end position="581"/>
    </location>
</feature>
<dbReference type="AlphaFoldDB" id="A0A150G7K8"/>
<keyword evidence="2" id="KW-0808">Transferase</keyword>
<evidence type="ECO:0000256" key="4">
    <source>
        <dbReference type="ARBA" id="ARBA00022777"/>
    </source>
</evidence>
<dbReference type="Gene3D" id="3.30.200.20">
    <property type="entry name" value="Phosphorylase Kinase, domain 1"/>
    <property type="match status" value="1"/>
</dbReference>